<evidence type="ECO:0000313" key="3">
    <source>
        <dbReference type="EMBL" id="SDU46191.1"/>
    </source>
</evidence>
<gene>
    <name evidence="3" type="ORF">SAMN04487931_10977</name>
</gene>
<dbReference type="AlphaFoldDB" id="A0A1H2IQ93"/>
<dbReference type="InterPro" id="IPR014867">
    <property type="entry name" value="Spore_coat_CotH_CotH2/3/7"/>
</dbReference>
<protein>
    <submittedName>
        <fullName evidence="3">CotH protein</fullName>
    </submittedName>
</protein>
<evidence type="ECO:0000256" key="1">
    <source>
        <dbReference type="SAM" id="MobiDB-lite"/>
    </source>
</evidence>
<name>A0A1H2IQ93_9BACT</name>
<keyword evidence="4" id="KW-1185">Reference proteome</keyword>
<dbReference type="Pfam" id="PF08757">
    <property type="entry name" value="CotH"/>
    <property type="match status" value="1"/>
</dbReference>
<dbReference type="Proteomes" id="UP000199608">
    <property type="component" value="Unassembled WGS sequence"/>
</dbReference>
<dbReference type="PROSITE" id="PS51257">
    <property type="entry name" value="PROKAR_LIPOPROTEIN"/>
    <property type="match status" value="1"/>
</dbReference>
<dbReference type="EMBL" id="FNLL01000009">
    <property type="protein sequence ID" value="SDU46191.1"/>
    <property type="molecule type" value="Genomic_DNA"/>
</dbReference>
<feature type="compositionally biased region" description="Low complexity" evidence="1">
    <location>
        <begin position="27"/>
        <end position="46"/>
    </location>
</feature>
<dbReference type="PANTHER" id="PTHR40050">
    <property type="entry name" value="INNER SPORE COAT PROTEIN H"/>
    <property type="match status" value="1"/>
</dbReference>
<evidence type="ECO:0000256" key="2">
    <source>
        <dbReference type="SAM" id="SignalP"/>
    </source>
</evidence>
<feature type="region of interest" description="Disordered" evidence="1">
    <location>
        <begin position="27"/>
        <end position="65"/>
    </location>
</feature>
<reference evidence="4" key="1">
    <citation type="submission" date="2016-10" db="EMBL/GenBank/DDBJ databases">
        <authorList>
            <person name="Varghese N."/>
            <person name="Submissions S."/>
        </authorList>
    </citation>
    <scope>NUCLEOTIDE SEQUENCE [LARGE SCALE GENOMIC DNA]</scope>
    <source>
        <strain evidence="4">DSM 3384</strain>
    </source>
</reference>
<dbReference type="PANTHER" id="PTHR40050:SF1">
    <property type="entry name" value="INNER SPORE COAT PROTEIN H"/>
    <property type="match status" value="1"/>
</dbReference>
<organism evidence="3 4">
    <name type="scientific">Desulfobacula phenolica</name>
    <dbReference type="NCBI Taxonomy" id="90732"/>
    <lineage>
        <taxon>Bacteria</taxon>
        <taxon>Pseudomonadati</taxon>
        <taxon>Thermodesulfobacteriota</taxon>
        <taxon>Desulfobacteria</taxon>
        <taxon>Desulfobacterales</taxon>
        <taxon>Desulfobacteraceae</taxon>
        <taxon>Desulfobacula</taxon>
    </lineage>
</organism>
<dbReference type="RefSeq" id="WP_092235827.1">
    <property type="nucleotide sequence ID" value="NZ_FNLL01000009.1"/>
</dbReference>
<feature type="signal peptide" evidence="2">
    <location>
        <begin position="1"/>
        <end position="23"/>
    </location>
</feature>
<keyword evidence="2" id="KW-0732">Signal</keyword>
<accession>A0A1H2IQ93</accession>
<sequence length="517" mass="57924">MRIKRTTLSIGILLICLSMFLGACNSSDSTSSDDSTTSTTETTDATTSEDDITRPEGWTAETHGDDASANYEVVFKDDEVGRIDLTITASDWEAMMTDENLVAAYGSFGSQSAIGMPPADEMEPDDVVEPVGGMAPPGGMPPPGGINEEAVELTENPIWIPCTLTFTGITWNYVGVRLKGNSSLRDAWTAGIYKMPFRFDFDEFEDIYTEIDDQRFYGFKKLTLSSGYKDDSLIREKIVADIFRGLGVPAPRTAFYRLFIDCSDGEGARYFGLYTMVEVPTDPMLEAQFWTSDGNLYKPDGATASFGAGSLSEEDFDKETNKDEADYSDVNALYTAINDTTSDDETWKSTLESIFDVDSFLNWLAVNTVIQNWDTYGNMTHNYYLYNDDGMLTWIPWDNNEALKDTDAAIQNPLSLELDEGSLDVWPLISRVLEQTEYKNIYQQYCETTVTDYFNTENMQVLYEDAHNLICNYVVGDEGEQEGYTLLNSSQDFINSLDYLNTHVENRESAVTNFLNL</sequence>
<evidence type="ECO:0000313" key="4">
    <source>
        <dbReference type="Proteomes" id="UP000199608"/>
    </source>
</evidence>
<proteinExistence type="predicted"/>
<feature type="chain" id="PRO_5011690605" evidence="2">
    <location>
        <begin position="24"/>
        <end position="517"/>
    </location>
</feature>